<proteinExistence type="predicted"/>
<organism evidence="2 3">
    <name type="scientific">Bondarzewia mesenterica</name>
    <dbReference type="NCBI Taxonomy" id="1095465"/>
    <lineage>
        <taxon>Eukaryota</taxon>
        <taxon>Fungi</taxon>
        <taxon>Dikarya</taxon>
        <taxon>Basidiomycota</taxon>
        <taxon>Agaricomycotina</taxon>
        <taxon>Agaricomycetes</taxon>
        <taxon>Russulales</taxon>
        <taxon>Bondarzewiaceae</taxon>
        <taxon>Bondarzewia</taxon>
    </lineage>
</organism>
<evidence type="ECO:0000313" key="2">
    <source>
        <dbReference type="EMBL" id="THH09372.1"/>
    </source>
</evidence>
<name>A0A4S4LC80_9AGAM</name>
<evidence type="ECO:0000256" key="1">
    <source>
        <dbReference type="SAM" id="MobiDB-lite"/>
    </source>
</evidence>
<accession>A0A4S4LC80</accession>
<feature type="region of interest" description="Disordered" evidence="1">
    <location>
        <begin position="1"/>
        <end position="34"/>
    </location>
</feature>
<feature type="compositionally biased region" description="Polar residues" evidence="1">
    <location>
        <begin position="20"/>
        <end position="31"/>
    </location>
</feature>
<dbReference type="EMBL" id="SGPL01000635">
    <property type="protein sequence ID" value="THH09372.1"/>
    <property type="molecule type" value="Genomic_DNA"/>
</dbReference>
<comment type="caution">
    <text evidence="2">The sequence shown here is derived from an EMBL/GenBank/DDBJ whole genome shotgun (WGS) entry which is preliminary data.</text>
</comment>
<evidence type="ECO:0000313" key="3">
    <source>
        <dbReference type="Proteomes" id="UP000310158"/>
    </source>
</evidence>
<protein>
    <submittedName>
        <fullName evidence="2">Uncharacterized protein</fullName>
    </submittedName>
</protein>
<dbReference type="Proteomes" id="UP000310158">
    <property type="component" value="Unassembled WGS sequence"/>
</dbReference>
<sequence>MPDRASPGKSSDRLDPVPLNQLSPPSTTLLTNARCPPSATLPPGLLSSHLIARRLSPLSLSPGFLSSLFSSYRIGHHCCGTPAVDADHRSRLRVTPYI</sequence>
<reference evidence="2 3" key="1">
    <citation type="submission" date="2019-02" db="EMBL/GenBank/DDBJ databases">
        <title>Genome sequencing of the rare red list fungi Bondarzewia mesenterica.</title>
        <authorList>
            <person name="Buettner E."/>
            <person name="Kellner H."/>
        </authorList>
    </citation>
    <scope>NUCLEOTIDE SEQUENCE [LARGE SCALE GENOMIC DNA]</scope>
    <source>
        <strain evidence="2 3">DSM 108281</strain>
    </source>
</reference>
<gene>
    <name evidence="2" type="ORF">EW146_g8699</name>
</gene>
<dbReference type="AlphaFoldDB" id="A0A4S4LC80"/>
<keyword evidence="3" id="KW-1185">Reference proteome</keyword>